<name>A0AAW5V9G2_9LEPT</name>
<protein>
    <submittedName>
        <fullName evidence="1">Uncharacterized protein</fullName>
    </submittedName>
</protein>
<organism evidence="1 2">
    <name type="scientific">Leptospira levettii</name>
    <dbReference type="NCBI Taxonomy" id="2023178"/>
    <lineage>
        <taxon>Bacteria</taxon>
        <taxon>Pseudomonadati</taxon>
        <taxon>Spirochaetota</taxon>
        <taxon>Spirochaetia</taxon>
        <taxon>Leptospirales</taxon>
        <taxon>Leptospiraceae</taxon>
        <taxon>Leptospira</taxon>
    </lineage>
</organism>
<reference evidence="1" key="1">
    <citation type="submission" date="2022-06" db="EMBL/GenBank/DDBJ databases">
        <title>Leptospira isolates from biofilms formed at urban environments.</title>
        <authorList>
            <person name="Ribeiro P.S."/>
            <person name="Sousa T."/>
            <person name="Carvalho N."/>
            <person name="Aburjaile F."/>
            <person name="Neves F."/>
            <person name="Oliveira D."/>
            <person name="Blanco L."/>
            <person name="Lima J."/>
            <person name="Costa F."/>
            <person name="Brenig B."/>
            <person name="Soares S."/>
            <person name="Ramos R."/>
            <person name="Goes-Neto A."/>
            <person name="Matiuzzi M."/>
            <person name="Azevedo V."/>
            <person name="Ristow P."/>
        </authorList>
    </citation>
    <scope>NUCLEOTIDE SEQUENCE</scope>
    <source>
        <strain evidence="1">VSF7</strain>
    </source>
</reference>
<dbReference type="AlphaFoldDB" id="A0AAW5V9G2"/>
<accession>A0AAW5V9G2</accession>
<sequence>MDPSQIQLRLNENQMFEDWYSSRGWKGNMKINFGCKKKTTNIDECTFGGRLFVREF</sequence>
<evidence type="ECO:0000313" key="1">
    <source>
        <dbReference type="EMBL" id="MCW7516419.1"/>
    </source>
</evidence>
<dbReference type="Proteomes" id="UP001209694">
    <property type="component" value="Unassembled WGS sequence"/>
</dbReference>
<gene>
    <name evidence="1" type="ORF">ND810_14720</name>
</gene>
<evidence type="ECO:0000313" key="2">
    <source>
        <dbReference type="Proteomes" id="UP001209694"/>
    </source>
</evidence>
<dbReference type="EMBL" id="JAMQQD010000005">
    <property type="protein sequence ID" value="MCW7516419.1"/>
    <property type="molecule type" value="Genomic_DNA"/>
</dbReference>
<comment type="caution">
    <text evidence="1">The sequence shown here is derived from an EMBL/GenBank/DDBJ whole genome shotgun (WGS) entry which is preliminary data.</text>
</comment>
<proteinExistence type="predicted"/>